<gene>
    <name evidence="1" type="ORF">F443_16023</name>
</gene>
<protein>
    <submittedName>
        <fullName evidence="1">Uncharacterized protein</fullName>
    </submittedName>
</protein>
<keyword evidence="2" id="KW-1185">Reference proteome</keyword>
<evidence type="ECO:0000313" key="1">
    <source>
        <dbReference type="EMBL" id="ETI38180.1"/>
    </source>
</evidence>
<dbReference type="HOGENOM" id="CLU_3075089_0_0_1"/>
<comment type="caution">
    <text evidence="1">The sequence shown here is derived from an EMBL/GenBank/DDBJ whole genome shotgun (WGS) entry which is preliminary data.</text>
</comment>
<accession>V9EG21</accession>
<organism evidence="1 2">
    <name type="scientific">Phytophthora nicotianae P1569</name>
    <dbReference type="NCBI Taxonomy" id="1317065"/>
    <lineage>
        <taxon>Eukaryota</taxon>
        <taxon>Sar</taxon>
        <taxon>Stramenopiles</taxon>
        <taxon>Oomycota</taxon>
        <taxon>Peronosporomycetes</taxon>
        <taxon>Peronosporales</taxon>
        <taxon>Peronosporaceae</taxon>
        <taxon>Phytophthora</taxon>
    </lineage>
</organism>
<proteinExistence type="predicted"/>
<name>V9EG21_PHYNI</name>
<feature type="non-terminal residue" evidence="1">
    <location>
        <position position="53"/>
    </location>
</feature>
<dbReference type="AlphaFoldDB" id="V9EG21"/>
<dbReference type="EMBL" id="ANIZ01002790">
    <property type="protein sequence ID" value="ETI38180.1"/>
    <property type="molecule type" value="Genomic_DNA"/>
</dbReference>
<reference evidence="1 2" key="1">
    <citation type="submission" date="2013-11" db="EMBL/GenBank/DDBJ databases">
        <title>The Genome Sequence of Phytophthora parasitica P1569.</title>
        <authorList>
            <consortium name="The Broad Institute Genomics Platform"/>
            <person name="Russ C."/>
            <person name="Tyler B."/>
            <person name="Panabieres F."/>
            <person name="Shan W."/>
            <person name="Tripathy S."/>
            <person name="Grunwald N."/>
            <person name="Machado M."/>
            <person name="Johnson C.S."/>
            <person name="Arredondo F."/>
            <person name="Hong C."/>
            <person name="Coffey M."/>
            <person name="Young S.K."/>
            <person name="Zeng Q."/>
            <person name="Gargeya S."/>
            <person name="Fitzgerald M."/>
            <person name="Abouelleil A."/>
            <person name="Alvarado L."/>
            <person name="Chapman S.B."/>
            <person name="Gainer-Dewar J."/>
            <person name="Goldberg J."/>
            <person name="Griggs A."/>
            <person name="Gujja S."/>
            <person name="Hansen M."/>
            <person name="Howarth C."/>
            <person name="Imamovic A."/>
            <person name="Ireland A."/>
            <person name="Larimer J."/>
            <person name="McCowan C."/>
            <person name="Murphy C."/>
            <person name="Pearson M."/>
            <person name="Poon T.W."/>
            <person name="Priest M."/>
            <person name="Roberts A."/>
            <person name="Saif S."/>
            <person name="Shea T."/>
            <person name="Sykes S."/>
            <person name="Wortman J."/>
            <person name="Nusbaum C."/>
            <person name="Birren B."/>
        </authorList>
    </citation>
    <scope>NUCLEOTIDE SEQUENCE [LARGE SCALE GENOMIC DNA]</scope>
    <source>
        <strain evidence="1 2">P1569</strain>
    </source>
</reference>
<dbReference type="Proteomes" id="UP000018721">
    <property type="component" value="Unassembled WGS sequence"/>
</dbReference>
<sequence>MAQVVLKNGAMCTLVTRTPVTPPAVLLLNSFLILRKLSLGRLLNAWMKIKPVS</sequence>
<evidence type="ECO:0000313" key="2">
    <source>
        <dbReference type="Proteomes" id="UP000018721"/>
    </source>
</evidence>